<reference evidence="1 2" key="1">
    <citation type="submission" date="2013-08" db="EMBL/GenBank/DDBJ databases">
        <authorList>
            <person name="Weinstock G."/>
            <person name="Sodergren E."/>
            <person name="Wylie T."/>
            <person name="Fulton L."/>
            <person name="Fulton R."/>
            <person name="Fronick C."/>
            <person name="O'Laughlin M."/>
            <person name="Godfrey J."/>
            <person name="Miner T."/>
            <person name="Herter B."/>
            <person name="Appelbaum E."/>
            <person name="Cordes M."/>
            <person name="Lek S."/>
            <person name="Wollam A."/>
            <person name="Pepin K.H."/>
            <person name="Palsikar V.B."/>
            <person name="Mitreva M."/>
            <person name="Wilson R.K."/>
        </authorList>
    </citation>
    <scope>NUCLEOTIDE SEQUENCE [LARGE SCALE GENOMIC DNA]</scope>
    <source>
        <strain evidence="1 2">F0041</strain>
    </source>
</reference>
<accession>U2CQ89</accession>
<evidence type="ECO:0008006" key="3">
    <source>
        <dbReference type="Google" id="ProtNLM"/>
    </source>
</evidence>
<comment type="caution">
    <text evidence="1">The sequence shown here is derived from an EMBL/GenBank/DDBJ whole genome shotgun (WGS) entry which is preliminary data.</text>
</comment>
<proteinExistence type="predicted"/>
<dbReference type="PROSITE" id="PS51257">
    <property type="entry name" value="PROKAR_LIPOPROTEIN"/>
    <property type="match status" value="1"/>
</dbReference>
<evidence type="ECO:0000313" key="2">
    <source>
        <dbReference type="Proteomes" id="UP000016496"/>
    </source>
</evidence>
<sequence length="260" mass="28417">MRQIFFTTLMGIMMTSLFSCSGDDDKEKVETGSIVGTWTAKASGYDLKMKITPTDFRFDISKPGQGGTYDKGEYLINSGKATFVGMQDAVLGTGGLIDGKLVLTFVNPMVIGMIGTQAASQTVFTREEGEEGDGTGYLVVQNLSENCDITMLKLYDADGNLLSTDEDRLPPEYQFSYELPVGNYIGELTDAKGKTFRSGVFKIIKNKYTVLQYNGSSAWLEATGVDMSSKAVRSLQSPVYRRAARNTAENATPNREKTVP</sequence>
<dbReference type="PATRIC" id="fig|1321819.3.peg.957"/>
<protein>
    <recommendedName>
        <fullName evidence="3">Lipocalin-like domain-containing protein</fullName>
    </recommendedName>
</protein>
<organism evidence="1 2">
    <name type="scientific">Bacteroides pyogenes F0041</name>
    <dbReference type="NCBI Taxonomy" id="1321819"/>
    <lineage>
        <taxon>Bacteria</taxon>
        <taxon>Pseudomonadati</taxon>
        <taxon>Bacteroidota</taxon>
        <taxon>Bacteroidia</taxon>
        <taxon>Bacteroidales</taxon>
        <taxon>Bacteroidaceae</taxon>
        <taxon>Bacteroides</taxon>
    </lineage>
</organism>
<dbReference type="HOGENOM" id="CLU_1068151_0_0_10"/>
<dbReference type="AlphaFoldDB" id="U2CQ89"/>
<gene>
    <name evidence="1" type="ORF">HMPREF1981_01034</name>
</gene>
<dbReference type="Proteomes" id="UP000016496">
    <property type="component" value="Unassembled WGS sequence"/>
</dbReference>
<name>U2CQ89_9BACE</name>
<evidence type="ECO:0000313" key="1">
    <source>
        <dbReference type="EMBL" id="ERI86213.1"/>
    </source>
</evidence>
<dbReference type="RefSeq" id="WP_021644396.1">
    <property type="nucleotide sequence ID" value="NZ_KE993071.1"/>
</dbReference>
<dbReference type="EMBL" id="AWSV01000057">
    <property type="protein sequence ID" value="ERI86213.1"/>
    <property type="molecule type" value="Genomic_DNA"/>
</dbReference>